<keyword evidence="3" id="KW-0732">Signal</keyword>
<keyword evidence="4 9" id="KW-0378">Hydrolase</keyword>
<name>A0A6A6W491_9PEZI</name>
<organism evidence="9 10">
    <name type="scientific">Pseudovirgaria hyperparasitica</name>
    <dbReference type="NCBI Taxonomy" id="470096"/>
    <lineage>
        <taxon>Eukaryota</taxon>
        <taxon>Fungi</taxon>
        <taxon>Dikarya</taxon>
        <taxon>Ascomycota</taxon>
        <taxon>Pezizomycotina</taxon>
        <taxon>Dothideomycetes</taxon>
        <taxon>Dothideomycetes incertae sedis</taxon>
        <taxon>Acrospermales</taxon>
        <taxon>Acrospermaceae</taxon>
        <taxon>Pseudovirgaria</taxon>
    </lineage>
</organism>
<dbReference type="Pfam" id="PF00326">
    <property type="entry name" value="Peptidase_S9"/>
    <property type="match status" value="1"/>
</dbReference>
<dbReference type="PANTHER" id="PTHR42776">
    <property type="entry name" value="SERINE PEPTIDASE S9 FAMILY MEMBER"/>
    <property type="match status" value="1"/>
</dbReference>
<proteinExistence type="inferred from homology"/>
<dbReference type="InterPro" id="IPR011042">
    <property type="entry name" value="6-blade_b-propeller_TolB-like"/>
</dbReference>
<dbReference type="PANTHER" id="PTHR42776:SF13">
    <property type="entry name" value="DIPEPTIDYL-PEPTIDASE 5"/>
    <property type="match status" value="1"/>
</dbReference>
<dbReference type="FunFam" id="3.40.50.1820:FF:000028">
    <property type="entry name" value="S9 family peptidase"/>
    <property type="match status" value="1"/>
</dbReference>
<dbReference type="Proteomes" id="UP000799437">
    <property type="component" value="Unassembled WGS sequence"/>
</dbReference>
<dbReference type="GeneID" id="54490588"/>
<dbReference type="InterPro" id="IPR029058">
    <property type="entry name" value="AB_hydrolase_fold"/>
</dbReference>
<evidence type="ECO:0000256" key="3">
    <source>
        <dbReference type="ARBA" id="ARBA00022729"/>
    </source>
</evidence>
<dbReference type="GO" id="GO:0004252">
    <property type="term" value="F:serine-type endopeptidase activity"/>
    <property type="evidence" value="ECO:0007669"/>
    <property type="project" value="TreeGrafter"/>
</dbReference>
<comment type="similarity">
    <text evidence="1">Belongs to the peptidase S9C family.</text>
</comment>
<dbReference type="Gene3D" id="3.40.50.1820">
    <property type="entry name" value="alpha/beta hydrolase"/>
    <property type="match status" value="1"/>
</dbReference>
<dbReference type="Gene3D" id="2.120.10.30">
    <property type="entry name" value="TolB, C-terminal domain"/>
    <property type="match status" value="1"/>
</dbReference>
<dbReference type="AlphaFoldDB" id="A0A6A6W491"/>
<evidence type="ECO:0000259" key="8">
    <source>
        <dbReference type="Pfam" id="PF00326"/>
    </source>
</evidence>
<dbReference type="OrthoDB" id="416344at2759"/>
<evidence type="ECO:0000256" key="2">
    <source>
        <dbReference type="ARBA" id="ARBA00022670"/>
    </source>
</evidence>
<accession>A0A6A6W491</accession>
<evidence type="ECO:0000313" key="9">
    <source>
        <dbReference type="EMBL" id="KAF2756786.1"/>
    </source>
</evidence>
<dbReference type="EMBL" id="ML996575">
    <property type="protein sequence ID" value="KAF2756786.1"/>
    <property type="molecule type" value="Genomic_DNA"/>
</dbReference>
<dbReference type="RefSeq" id="XP_033599237.1">
    <property type="nucleotide sequence ID" value="XM_033749534.1"/>
</dbReference>
<feature type="region of interest" description="Disordered" evidence="7">
    <location>
        <begin position="708"/>
        <end position="732"/>
    </location>
</feature>
<protein>
    <recommendedName>
        <fullName evidence="6">Dipeptidyl-peptidase V</fullName>
    </recommendedName>
</protein>
<keyword evidence="5" id="KW-0720">Serine protease</keyword>
<evidence type="ECO:0000256" key="1">
    <source>
        <dbReference type="ARBA" id="ARBA00010040"/>
    </source>
</evidence>
<dbReference type="SUPFAM" id="SSF69322">
    <property type="entry name" value="Tricorn protease domain 2"/>
    <property type="match status" value="1"/>
</dbReference>
<keyword evidence="2" id="KW-0645">Protease</keyword>
<dbReference type="GO" id="GO:0006508">
    <property type="term" value="P:proteolysis"/>
    <property type="evidence" value="ECO:0007669"/>
    <property type="project" value="UniProtKB-KW"/>
</dbReference>
<evidence type="ECO:0000256" key="6">
    <source>
        <dbReference type="ARBA" id="ARBA00032829"/>
    </source>
</evidence>
<evidence type="ECO:0000256" key="5">
    <source>
        <dbReference type="ARBA" id="ARBA00022825"/>
    </source>
</evidence>
<sequence>MTIRAKKFTPEVMLRAPRRSAGVPNGDASLILYTVSTYSFEEHSKTSQVRILKAKDNSSHLVTMAEGASQPQWIDDKVILLLPGEHGATKIAVGDPFDFDSHYVAGTVDAPISDLKLVKLDKGKYAIALTAAATPDGELYNPEHAKKPNTTGRLYKSTFVRHWDKWISKERNSIWYGTLVEMAGDTPKQYLLSPLTNALKDTGLESPIPPFGGADHFDLSINGIIFTAKDPQLSAATNTKTNIYYIPIPFSKELTPPGPPPPIEALTYGFEGASTSLVFSPDGKQAAFLRMRENGYEADKNQLFLIPDLEKPSWVITAFPESTGRGAWASSPGSITWSKDSKTIFLTAEFRGQTCLYSVDREQIPTSDTSVIKKYHTTGNVSAIRYLENDHILISGSSMVDNSIYSIVDAKKPNSMAVISSLSKNGAAFGLSPDQITEFWTTGADKTTSVHSLVIRPSNFDEKKKYPLAFLIHGGPQGAWQNAWNTRWNPAVFAEQGYVVVMPNPTGSTGYGQDFCDAIQDQWGGLPYQDLVNCMWWIENNVDYIDSKNAVALGASYGGFMINWIQGNPLGRKFKALVCHDGVFSMTGQLASEETWFPFHDMKGPLWKNPQSWSQWDPSRLCANWATPQLVIHSELDYRLTVSEGLSAFTVLQAKGIESEFLTFPDENHWVLKPENGLLWHTVVLDFVNPKVGLPKYSDVSRAGRERREEAAMDGFGGDDDGAQVGVEGLSL</sequence>
<evidence type="ECO:0000256" key="4">
    <source>
        <dbReference type="ARBA" id="ARBA00022801"/>
    </source>
</evidence>
<gene>
    <name evidence="9" type="ORF">EJ05DRAFT_539668</name>
</gene>
<dbReference type="SUPFAM" id="SSF53474">
    <property type="entry name" value="alpha/beta-Hydrolases"/>
    <property type="match status" value="1"/>
</dbReference>
<evidence type="ECO:0000256" key="7">
    <source>
        <dbReference type="SAM" id="MobiDB-lite"/>
    </source>
</evidence>
<reference evidence="9" key="1">
    <citation type="journal article" date="2020" name="Stud. Mycol.">
        <title>101 Dothideomycetes genomes: a test case for predicting lifestyles and emergence of pathogens.</title>
        <authorList>
            <person name="Haridas S."/>
            <person name="Albert R."/>
            <person name="Binder M."/>
            <person name="Bloem J."/>
            <person name="Labutti K."/>
            <person name="Salamov A."/>
            <person name="Andreopoulos B."/>
            <person name="Baker S."/>
            <person name="Barry K."/>
            <person name="Bills G."/>
            <person name="Bluhm B."/>
            <person name="Cannon C."/>
            <person name="Castanera R."/>
            <person name="Culley D."/>
            <person name="Daum C."/>
            <person name="Ezra D."/>
            <person name="Gonzalez J."/>
            <person name="Henrissat B."/>
            <person name="Kuo A."/>
            <person name="Liang C."/>
            <person name="Lipzen A."/>
            <person name="Lutzoni F."/>
            <person name="Magnuson J."/>
            <person name="Mondo S."/>
            <person name="Nolan M."/>
            <person name="Ohm R."/>
            <person name="Pangilinan J."/>
            <person name="Park H.-J."/>
            <person name="Ramirez L."/>
            <person name="Alfaro M."/>
            <person name="Sun H."/>
            <person name="Tritt A."/>
            <person name="Yoshinaga Y."/>
            <person name="Zwiers L.-H."/>
            <person name="Turgeon B."/>
            <person name="Goodwin S."/>
            <person name="Spatafora J."/>
            <person name="Crous P."/>
            <person name="Grigoriev I."/>
        </authorList>
    </citation>
    <scope>NUCLEOTIDE SEQUENCE</scope>
    <source>
        <strain evidence="9">CBS 121739</strain>
    </source>
</reference>
<feature type="domain" description="Peptidase S9 prolyl oligopeptidase catalytic" evidence="8">
    <location>
        <begin position="484"/>
        <end position="691"/>
    </location>
</feature>
<dbReference type="InterPro" id="IPR001375">
    <property type="entry name" value="Peptidase_S9_cat"/>
</dbReference>
<evidence type="ECO:0000313" key="10">
    <source>
        <dbReference type="Proteomes" id="UP000799437"/>
    </source>
</evidence>
<keyword evidence="10" id="KW-1185">Reference proteome</keyword>